<evidence type="ECO:0000313" key="4">
    <source>
        <dbReference type="Proteomes" id="UP000289455"/>
    </source>
</evidence>
<dbReference type="Pfam" id="PF06439">
    <property type="entry name" value="3keto-disac_hyd"/>
    <property type="match status" value="2"/>
</dbReference>
<dbReference type="InterPro" id="IPR011989">
    <property type="entry name" value="ARM-like"/>
</dbReference>
<name>A0A4Q1C0L0_9BACT</name>
<reference evidence="3 4" key="1">
    <citation type="submission" date="2019-01" db="EMBL/GenBank/DDBJ databases">
        <title>Cytophagaceae bacterium strain CAR-16.</title>
        <authorList>
            <person name="Chen W.-M."/>
        </authorList>
    </citation>
    <scope>NUCLEOTIDE SEQUENCE [LARGE SCALE GENOMIC DNA]</scope>
    <source>
        <strain evidence="3 4">CAR-16</strain>
    </source>
</reference>
<dbReference type="Gene3D" id="1.25.10.10">
    <property type="entry name" value="Leucine-rich Repeat Variant"/>
    <property type="match status" value="1"/>
</dbReference>
<keyword evidence="4" id="KW-1185">Reference proteome</keyword>
<dbReference type="EMBL" id="SDHY01000003">
    <property type="protein sequence ID" value="RXK49919.1"/>
    <property type="molecule type" value="Genomic_DNA"/>
</dbReference>
<keyword evidence="1" id="KW-0732">Signal</keyword>
<dbReference type="Gene3D" id="2.60.120.560">
    <property type="entry name" value="Exo-inulinase, domain 1"/>
    <property type="match status" value="2"/>
</dbReference>
<feature type="domain" description="3-keto-alpha-glucoside-1,2-lyase/3-keto-2-hydroxy-glucal hydratase" evidence="2">
    <location>
        <begin position="616"/>
        <end position="809"/>
    </location>
</feature>
<accession>A0A4Q1C0L0</accession>
<feature type="signal peptide" evidence="1">
    <location>
        <begin position="1"/>
        <end position="24"/>
    </location>
</feature>
<proteinExistence type="predicted"/>
<comment type="caution">
    <text evidence="3">The sequence shown here is derived from an EMBL/GenBank/DDBJ whole genome shotgun (WGS) entry which is preliminary data.</text>
</comment>
<feature type="domain" description="3-keto-alpha-glucoside-1,2-lyase/3-keto-2-hydroxy-glucal hydratase" evidence="2">
    <location>
        <begin position="827"/>
        <end position="1014"/>
    </location>
</feature>
<dbReference type="InterPro" id="IPR010496">
    <property type="entry name" value="AL/BT2_dom"/>
</dbReference>
<evidence type="ECO:0000256" key="1">
    <source>
        <dbReference type="SAM" id="SignalP"/>
    </source>
</evidence>
<gene>
    <name evidence="3" type="ORF">ESB04_07030</name>
</gene>
<dbReference type="GO" id="GO:0016787">
    <property type="term" value="F:hydrolase activity"/>
    <property type="evidence" value="ECO:0007669"/>
    <property type="project" value="InterPro"/>
</dbReference>
<organism evidence="3 4">
    <name type="scientific">Aquirufa rosea</name>
    <dbReference type="NCBI Taxonomy" id="2509241"/>
    <lineage>
        <taxon>Bacteria</taxon>
        <taxon>Pseudomonadati</taxon>
        <taxon>Bacteroidota</taxon>
        <taxon>Cytophagia</taxon>
        <taxon>Cytophagales</taxon>
        <taxon>Flectobacillaceae</taxon>
        <taxon>Aquirufa</taxon>
    </lineage>
</organism>
<dbReference type="OrthoDB" id="9806233at2"/>
<dbReference type="AlphaFoldDB" id="A0A4Q1C0L0"/>
<dbReference type="RefSeq" id="WP_129027016.1">
    <property type="nucleotide sequence ID" value="NZ_SDHY01000003.1"/>
</dbReference>
<feature type="chain" id="PRO_5020293236" evidence="1">
    <location>
        <begin position="25"/>
        <end position="1027"/>
    </location>
</feature>
<sequence length="1027" mass="112656">MKKYTTTLLLVLLLGALAQGPIMAQKQATPISVKTGANESDRDARVQANLKIIQESSDVNAQAIAMLALQPIARAESIPLIIPFLQKNHLAGPAARLLVKLAPFGQDQVGKALVAALQNGPATYQKDMIQALTDINYKAAGSAIEALWPSADQRTNQLILKALATLGTSNAAKILREQAAKAHGLYEPTQALESYLNFVKASKDAQGLSQLDISSWPAGSQTRVYDVLLAKSATPVPFLLGAFSKASNLEVEAYLLKHLMKRASFSQAASIAAAFGKWSDSKKTLFVQAAGNVKASWALALVTQGEASKNASVRTSACIARLKIQGTAGLAKVWSIAASSEVDGIALGEVASNLAANSFFEKAMSSYNRSSASQQTVLLIYASYRQWPAIKSHVWNAVQSNEATRAAAYQVLNRWVTAADFDIVAQKLSDASSETEVKHLQNCITQIQKLDPSVSSKVNAYAVKAKHQLNWIPFVSEAESLVWLGDLVKKSKNLEAIKAYVKSNGKATQNVTQQILRYRKALDLTQDMDTRALVYRGLGRCPSLSSMRTLQIGLQEANARSIAADGLANLFVNNPELQSQMTKAWVMEAMPFISSADLRTSVQKAVDALGNKVGYYSMFNGKDLSGWKGLVDNPVKRRLMSADSLAIKQAKADARMREGWYAKDDELHFTGHGDNLCSVKDYQDFEMYVDWKIEKDGDAGIYLRGAPQVQIWDIARVNVGANVGSGGLYNNQVNPKNPLKLADNPVEDWNTFYIKMVGERVTVYLNGELVVDNTILENYWDRKIPIFVKDAIELQAHGNHIVYRNIYVKELEPQALQTLSEEEKAQGFELLFDGSSLFQWTGNTIDYVPENGDLVIYPKRGGKGNLFTKKEYANFHFKFDFKLTPGANNGLGIRAPLTGDAAYVGMELQILDNTAPVYANLQPYQYHGSVYGIIPAKKGFLKPVGEWNQQEVIADGNRIKVILNGEVILDGDIAEATKGGTPDHKEHPGLFNPKGHIGFLGHGNELRFRNIRVKELVPIETKSKKRK</sequence>
<protein>
    <submittedName>
        <fullName evidence="3">DUF1080 domain-containing protein</fullName>
    </submittedName>
</protein>
<evidence type="ECO:0000313" key="3">
    <source>
        <dbReference type="EMBL" id="RXK49919.1"/>
    </source>
</evidence>
<evidence type="ECO:0000259" key="2">
    <source>
        <dbReference type="Pfam" id="PF06439"/>
    </source>
</evidence>
<dbReference type="Proteomes" id="UP000289455">
    <property type="component" value="Unassembled WGS sequence"/>
</dbReference>